<protein>
    <submittedName>
        <fullName evidence="1">Uncharacterized protein</fullName>
    </submittedName>
</protein>
<dbReference type="AlphaFoldDB" id="A0A653A665"/>
<name>A0A653A665_UNCDX</name>
<dbReference type="EMBL" id="UPXX01000021">
    <property type="protein sequence ID" value="VBB43566.1"/>
    <property type="molecule type" value="Genomic_DNA"/>
</dbReference>
<organism evidence="1">
    <name type="scientific">Uncultured Desulfatiglans sp</name>
    <dbReference type="NCBI Taxonomy" id="1748965"/>
    <lineage>
        <taxon>Bacteria</taxon>
        <taxon>Pseudomonadati</taxon>
        <taxon>Thermodesulfobacteriota</taxon>
        <taxon>Desulfobacteria</taxon>
        <taxon>Desulfatiglandales</taxon>
        <taxon>Desulfatiglandaceae</taxon>
        <taxon>Desulfatiglans</taxon>
        <taxon>environmental samples</taxon>
    </lineage>
</organism>
<gene>
    <name evidence="1" type="ORF">TRIP_B280008</name>
</gene>
<reference evidence="1" key="1">
    <citation type="submission" date="2018-07" db="EMBL/GenBank/DDBJ databases">
        <authorList>
            <consortium name="Genoscope - CEA"/>
            <person name="William W."/>
        </authorList>
    </citation>
    <scope>NUCLEOTIDE SEQUENCE</scope>
    <source>
        <strain evidence="1">IK1</strain>
    </source>
</reference>
<sequence>MSGAVLHRAPPGLPPLPTLLETLPLNLSGGALTSTHTGQFSAITMGQFSVAISTEAFQIPGEVGRAELRDTALQRPP</sequence>
<accession>A0A653A665</accession>
<proteinExistence type="predicted"/>
<evidence type="ECO:0000313" key="1">
    <source>
        <dbReference type="EMBL" id="VBB43566.1"/>
    </source>
</evidence>